<dbReference type="InterPro" id="IPR010982">
    <property type="entry name" value="Lambda_DNA-bd_dom_sf"/>
</dbReference>
<dbReference type="SMART" id="SM00530">
    <property type="entry name" value="HTH_XRE"/>
    <property type="match status" value="1"/>
</dbReference>
<feature type="region of interest" description="Disordered" evidence="1">
    <location>
        <begin position="73"/>
        <end position="176"/>
    </location>
</feature>
<gene>
    <name evidence="3" type="ORF">I8755_35110</name>
</gene>
<evidence type="ECO:0000256" key="1">
    <source>
        <dbReference type="SAM" id="MobiDB-lite"/>
    </source>
</evidence>
<dbReference type="CDD" id="cd00093">
    <property type="entry name" value="HTH_XRE"/>
    <property type="match status" value="1"/>
</dbReference>
<evidence type="ECO:0000259" key="2">
    <source>
        <dbReference type="PROSITE" id="PS50943"/>
    </source>
</evidence>
<dbReference type="AlphaFoldDB" id="A0A4Q7F5V5"/>
<dbReference type="SUPFAM" id="SSF47413">
    <property type="entry name" value="lambda repressor-like DNA-binding domains"/>
    <property type="match status" value="1"/>
</dbReference>
<evidence type="ECO:0000313" key="4">
    <source>
        <dbReference type="Proteomes" id="UP000596130"/>
    </source>
</evidence>
<dbReference type="Gene3D" id="1.10.260.40">
    <property type="entry name" value="lambda repressor-like DNA-binding domains"/>
    <property type="match status" value="1"/>
</dbReference>
<dbReference type="PROSITE" id="PS50943">
    <property type="entry name" value="HTH_CROC1"/>
    <property type="match status" value="1"/>
</dbReference>
<dbReference type="OrthoDB" id="3427187at2"/>
<dbReference type="RefSeq" id="WP_076682624.1">
    <property type="nucleotide sequence ID" value="NZ_CP015588.1"/>
</dbReference>
<reference evidence="3 4" key="1">
    <citation type="submission" date="2020-12" db="EMBL/GenBank/DDBJ databases">
        <title>Identification and biosynthesis of polyene macrolides produced by Streptomyces alfalfae Men-myco-93-63.</title>
        <authorList>
            <person name="Liu D."/>
            <person name="Li Y."/>
            <person name="Liu L."/>
            <person name="Han X."/>
            <person name="Shen F."/>
        </authorList>
    </citation>
    <scope>NUCLEOTIDE SEQUENCE [LARGE SCALE GENOMIC DNA]</scope>
    <source>
        <strain evidence="3 4">Men-myco-93-63</strain>
    </source>
</reference>
<dbReference type="Proteomes" id="UP000596130">
    <property type="component" value="Chromosome"/>
</dbReference>
<dbReference type="GO" id="GO:0003677">
    <property type="term" value="F:DNA binding"/>
    <property type="evidence" value="ECO:0007669"/>
    <property type="project" value="InterPro"/>
</dbReference>
<dbReference type="Pfam" id="PF01381">
    <property type="entry name" value="HTH_3"/>
    <property type="match status" value="1"/>
</dbReference>
<accession>A0A4Q7F5V5</accession>
<proteinExistence type="predicted"/>
<feature type="compositionally biased region" description="Polar residues" evidence="1">
    <location>
        <begin position="116"/>
        <end position="135"/>
    </location>
</feature>
<feature type="compositionally biased region" description="Low complexity" evidence="1">
    <location>
        <begin position="142"/>
        <end position="156"/>
    </location>
</feature>
<protein>
    <submittedName>
        <fullName evidence="3">Helix-turn-helix transcriptional regulator</fullName>
    </submittedName>
</protein>
<name>A0A4Q7F5V5_9ACTN</name>
<organism evidence="3 4">
    <name type="scientific">Streptomyces alfalfae</name>
    <dbReference type="NCBI Taxonomy" id="1642299"/>
    <lineage>
        <taxon>Bacteria</taxon>
        <taxon>Bacillati</taxon>
        <taxon>Actinomycetota</taxon>
        <taxon>Actinomycetes</taxon>
        <taxon>Kitasatosporales</taxon>
        <taxon>Streptomycetaceae</taxon>
        <taxon>Streptomyces</taxon>
    </lineage>
</organism>
<sequence length="226" mass="23773">MENLQFAEMLMRTRLRSGITQQQLADLSTISSRAIRNLEKGHVRHPRKETVQLLADALRIDGSTRYRLLKLAVEGEREGPHGSPGGVGPPDFGRPTAPGEPFHDAHGLPEQGPRLSGSSLGQGSIPLTSPASTKGTRPDTDPGALAGTARPAAAGTGADGDDRDAEPAGAPDVRRPALTCAYEYRAVPLPEGSGPGATGVLTEVARDGWRLAAVDGGTAYMERRTR</sequence>
<feature type="domain" description="HTH cro/C1-type" evidence="2">
    <location>
        <begin position="14"/>
        <end position="65"/>
    </location>
</feature>
<dbReference type="EMBL" id="CP065959">
    <property type="protein sequence ID" value="QQC92992.1"/>
    <property type="molecule type" value="Genomic_DNA"/>
</dbReference>
<evidence type="ECO:0000313" key="3">
    <source>
        <dbReference type="EMBL" id="QQC92992.1"/>
    </source>
</evidence>
<dbReference type="InterPro" id="IPR001387">
    <property type="entry name" value="Cro/C1-type_HTH"/>
</dbReference>